<comment type="caution">
    <text evidence="4">The sequence shown here is derived from an EMBL/GenBank/DDBJ whole genome shotgun (WGS) entry which is preliminary data.</text>
</comment>
<dbReference type="Proteomes" id="UP000298416">
    <property type="component" value="Unassembled WGS sequence"/>
</dbReference>
<accession>A0A8X8Z0E9</accession>
<proteinExistence type="inferred from homology"/>
<dbReference type="InterPro" id="IPR042178">
    <property type="entry name" value="Serpin_sf_1"/>
</dbReference>
<name>A0A8X8Z0E9_SALSN</name>
<protein>
    <recommendedName>
        <fullName evidence="3">Serpin domain-containing protein</fullName>
    </recommendedName>
</protein>
<dbReference type="InterPro" id="IPR036186">
    <property type="entry name" value="Serpin_sf"/>
</dbReference>
<dbReference type="OrthoDB" id="1063785at2759"/>
<evidence type="ECO:0000256" key="1">
    <source>
        <dbReference type="ARBA" id="ARBA00009500"/>
    </source>
</evidence>
<dbReference type="AlphaFoldDB" id="A0A8X8Z0E9"/>
<evidence type="ECO:0000313" key="5">
    <source>
        <dbReference type="Proteomes" id="UP000298416"/>
    </source>
</evidence>
<dbReference type="Gene3D" id="3.30.497.10">
    <property type="entry name" value="Antithrombin, subunit I, domain 2"/>
    <property type="match status" value="2"/>
</dbReference>
<reference evidence="4" key="2">
    <citation type="submission" date="2020-08" db="EMBL/GenBank/DDBJ databases">
        <title>Plant Genome Project.</title>
        <authorList>
            <person name="Zhang R.-G."/>
        </authorList>
    </citation>
    <scope>NUCLEOTIDE SEQUENCE</scope>
    <source>
        <strain evidence="4">Huo1</strain>
        <tissue evidence="4">Leaf</tissue>
    </source>
</reference>
<dbReference type="PANTHER" id="PTHR11461">
    <property type="entry name" value="SERINE PROTEASE INHIBITOR, SERPIN"/>
    <property type="match status" value="1"/>
</dbReference>
<dbReference type="PANTHER" id="PTHR11461:SF211">
    <property type="entry name" value="GH10112P-RELATED"/>
    <property type="match status" value="1"/>
</dbReference>
<evidence type="ECO:0000256" key="2">
    <source>
        <dbReference type="RuleBase" id="RU000411"/>
    </source>
</evidence>
<comment type="similarity">
    <text evidence="1 2">Belongs to the serpin family.</text>
</comment>
<dbReference type="InterPro" id="IPR023796">
    <property type="entry name" value="Serpin_dom"/>
</dbReference>
<dbReference type="GO" id="GO:0005615">
    <property type="term" value="C:extracellular space"/>
    <property type="evidence" value="ECO:0007669"/>
    <property type="project" value="InterPro"/>
</dbReference>
<reference evidence="4" key="1">
    <citation type="submission" date="2018-01" db="EMBL/GenBank/DDBJ databases">
        <authorList>
            <person name="Mao J.F."/>
        </authorList>
    </citation>
    <scope>NUCLEOTIDE SEQUENCE</scope>
    <source>
        <strain evidence="4">Huo1</strain>
        <tissue evidence="4">Leaf</tissue>
    </source>
</reference>
<dbReference type="InterPro" id="IPR023795">
    <property type="entry name" value="Serpin_CS"/>
</dbReference>
<feature type="domain" description="Serpin" evidence="3">
    <location>
        <begin position="45"/>
        <end position="370"/>
    </location>
</feature>
<dbReference type="PROSITE" id="PS00284">
    <property type="entry name" value="SERPIN"/>
    <property type="match status" value="1"/>
</dbReference>
<dbReference type="EMBL" id="PNBA02000021">
    <property type="protein sequence ID" value="KAG6386773.1"/>
    <property type="molecule type" value="Genomic_DNA"/>
</dbReference>
<dbReference type="Pfam" id="PF00079">
    <property type="entry name" value="Serpin"/>
    <property type="match status" value="2"/>
</dbReference>
<organism evidence="4">
    <name type="scientific">Salvia splendens</name>
    <name type="common">Scarlet sage</name>
    <dbReference type="NCBI Taxonomy" id="180675"/>
    <lineage>
        <taxon>Eukaryota</taxon>
        <taxon>Viridiplantae</taxon>
        <taxon>Streptophyta</taxon>
        <taxon>Embryophyta</taxon>
        <taxon>Tracheophyta</taxon>
        <taxon>Spermatophyta</taxon>
        <taxon>Magnoliopsida</taxon>
        <taxon>eudicotyledons</taxon>
        <taxon>Gunneridae</taxon>
        <taxon>Pentapetalae</taxon>
        <taxon>asterids</taxon>
        <taxon>lamiids</taxon>
        <taxon>Lamiales</taxon>
        <taxon>Lamiaceae</taxon>
        <taxon>Nepetoideae</taxon>
        <taxon>Mentheae</taxon>
        <taxon>Salviinae</taxon>
        <taxon>Salvia</taxon>
        <taxon>Salvia subgen. Calosphace</taxon>
        <taxon>core Calosphace</taxon>
    </lineage>
</organism>
<sequence length="390" mass="43395">MSLLIGRIPLLSKASMSLKIGLRRLATLSHNKPTSVKKIPRDDYLTIVKHVIASGDNQTKNVVVSPPSIHVLLVQCAVTSGGSTRAQLLKYLKSERVEHLEPFYTQIVSTLLTDGVPLFGPHLSFWGGIWPDWGHTLKPAYRYTLKALSPRLLYAHGVCFTGIWSEKFDAKLTTDADFHLSNGTTVRAPFMTSWYKQRVGTFEGFKVLKLPYYAGLDKRRFSMYIYLPNAKDGVPSLIERITSELGFVDSHLPHEGAVTLDEFRIPKFKIGFELEFSSIATKLGVVNLSESGMGEIHGERVVCEILHRAVVVVNEMGTDTEVELPLGLFVASPMMGEKSGLRFVADHPFVFTIREDTSGVVLFVGQLLDPLAPPPSGFIEYPVTTPVFWF</sequence>
<dbReference type="InterPro" id="IPR000215">
    <property type="entry name" value="Serpin_fam"/>
</dbReference>
<gene>
    <name evidence="4" type="ORF">SASPL_151947</name>
</gene>
<dbReference type="InterPro" id="IPR042185">
    <property type="entry name" value="Serpin_sf_2"/>
</dbReference>
<evidence type="ECO:0000313" key="4">
    <source>
        <dbReference type="EMBL" id="KAG6386773.1"/>
    </source>
</evidence>
<dbReference type="SUPFAM" id="SSF56574">
    <property type="entry name" value="Serpins"/>
    <property type="match status" value="1"/>
</dbReference>
<dbReference type="GO" id="GO:0004867">
    <property type="term" value="F:serine-type endopeptidase inhibitor activity"/>
    <property type="evidence" value="ECO:0007669"/>
    <property type="project" value="InterPro"/>
</dbReference>
<evidence type="ECO:0000259" key="3">
    <source>
        <dbReference type="SMART" id="SM00093"/>
    </source>
</evidence>
<dbReference type="Gene3D" id="2.30.39.10">
    <property type="entry name" value="Alpha-1-antitrypsin, domain 1"/>
    <property type="match status" value="1"/>
</dbReference>
<keyword evidence="5" id="KW-1185">Reference proteome</keyword>
<dbReference type="SMART" id="SM00093">
    <property type="entry name" value="SERPIN"/>
    <property type="match status" value="1"/>
</dbReference>